<reference evidence="1 2" key="1">
    <citation type="submission" date="2019-09" db="EMBL/GenBank/DDBJ databases">
        <authorList>
            <person name="Depoorter E."/>
        </authorList>
    </citation>
    <scope>NUCLEOTIDE SEQUENCE [LARGE SCALE GENOMIC DNA]</scope>
    <source>
        <strain evidence="1">LMG 13014</strain>
    </source>
</reference>
<organism evidence="1 2">
    <name type="scientific">Burkholderia aenigmatica</name>
    <dbReference type="NCBI Taxonomy" id="2015348"/>
    <lineage>
        <taxon>Bacteria</taxon>
        <taxon>Pseudomonadati</taxon>
        <taxon>Pseudomonadota</taxon>
        <taxon>Betaproteobacteria</taxon>
        <taxon>Burkholderiales</taxon>
        <taxon>Burkholderiaceae</taxon>
        <taxon>Burkholderia</taxon>
        <taxon>Burkholderia cepacia complex</taxon>
    </lineage>
</organism>
<name>A0A6P2NVA7_9BURK</name>
<evidence type="ECO:0000313" key="1">
    <source>
        <dbReference type="EMBL" id="VWB98665.1"/>
    </source>
</evidence>
<accession>A0A6P2NVA7</accession>
<dbReference type="Proteomes" id="UP000494261">
    <property type="component" value="Unassembled WGS sequence"/>
</dbReference>
<dbReference type="EMBL" id="CABVQC010000033">
    <property type="protein sequence ID" value="VWB98665.1"/>
    <property type="molecule type" value="Genomic_DNA"/>
</dbReference>
<sequence>MTFDIFAAMARSGPSTIAVHNVLLLDVQPTEDGLERLTIEYGGTTRELVGGGRFREEWSRREVGKFGCVVPASPLTTDTPIGACYFRSYMDQSLRRVPELDMADKWALSGQSATACTVGWVCEARPQGFLAPAGLVPGERGQFVPDETVEVTLRVPPEFVRECHRVQMSPEEVLRSFAGDLAGIHNLVACPRADGYGSNGSDERDKAEEWLDRAHGMKRIDLEAVEAREEEEEQERNQCEEFGELLRDFIDNGGKADDLFTAVQALVDKQAQGNQ</sequence>
<protein>
    <submittedName>
        <fullName evidence="1">Uncharacterized protein</fullName>
    </submittedName>
</protein>
<dbReference type="AlphaFoldDB" id="A0A6P2NVA7"/>
<dbReference type="RefSeq" id="WP_175024209.1">
    <property type="nucleotide sequence ID" value="NZ_CABVQC010000033.1"/>
</dbReference>
<proteinExistence type="predicted"/>
<evidence type="ECO:0000313" key="2">
    <source>
        <dbReference type="Proteomes" id="UP000494261"/>
    </source>
</evidence>
<gene>
    <name evidence="1" type="ORF">BLA13014_04616</name>
</gene>